<sequence length="318" mass="34444">MPINAAKHIWYNGKLVPWEKATVHVLAHALHYGSTVFEGERAYPTPNGPVIFRLKDHTRRLFDSAKIYSIEIPYTQDQISAACKEIINVNGLTKGAYLRPFAFRSYGEIGVAPKIAPPIDTVVAAFEWGSYLGSEGLENGVDVMVSSWQRLAPNTIPALGKAAGNYLSSQLISMEAKRLGFAEGIGLGVDGTVSEGAGENLFVIRDGVIYTPGLANSILQGITRDTVVTLARAHGFEVREQPLPREFLYLADEIFMTGTAAEITPVRSVDKITVGAGKRGPITEAIQTAFFGLFTGKTADKWGWLERCEDGAKQAVGA</sequence>
<evidence type="ECO:0000256" key="14">
    <source>
        <dbReference type="ARBA" id="ARBA00048212"/>
    </source>
</evidence>
<evidence type="ECO:0000256" key="13">
    <source>
        <dbReference type="ARBA" id="ARBA00023304"/>
    </source>
</evidence>
<comment type="pathway">
    <text evidence="4 19">Amino-acid biosynthesis; L-valine biosynthesis; L-valine from pyruvate: step 4/4.</text>
</comment>
<evidence type="ECO:0000256" key="6">
    <source>
        <dbReference type="ARBA" id="ARBA00009320"/>
    </source>
</evidence>
<organism evidence="20 21">
    <name type="scientific">Steroidobacter flavus</name>
    <dbReference type="NCBI Taxonomy" id="1842136"/>
    <lineage>
        <taxon>Bacteria</taxon>
        <taxon>Pseudomonadati</taxon>
        <taxon>Pseudomonadota</taxon>
        <taxon>Gammaproteobacteria</taxon>
        <taxon>Steroidobacterales</taxon>
        <taxon>Steroidobacteraceae</taxon>
        <taxon>Steroidobacter</taxon>
    </lineage>
</organism>
<evidence type="ECO:0000256" key="9">
    <source>
        <dbReference type="ARBA" id="ARBA00022576"/>
    </source>
</evidence>
<dbReference type="InterPro" id="IPR050571">
    <property type="entry name" value="Class-IV_PLP-Dep_Aminotrnsfr"/>
</dbReference>
<evidence type="ECO:0000313" key="20">
    <source>
        <dbReference type="EMBL" id="MFC4307691.1"/>
    </source>
</evidence>
<evidence type="ECO:0000256" key="2">
    <source>
        <dbReference type="ARBA" id="ARBA00003109"/>
    </source>
</evidence>
<keyword evidence="12 18" id="KW-0663">Pyridoxal phosphate</keyword>
<evidence type="ECO:0000313" key="21">
    <source>
        <dbReference type="Proteomes" id="UP001595904"/>
    </source>
</evidence>
<comment type="caution">
    <text evidence="20">The sequence shown here is derived from an EMBL/GenBank/DDBJ whole genome shotgun (WGS) entry which is preliminary data.</text>
</comment>
<dbReference type="InterPro" id="IPR005785">
    <property type="entry name" value="B_amino_transI"/>
</dbReference>
<keyword evidence="9 19" id="KW-0032">Aminotransferase</keyword>
<comment type="catalytic activity">
    <reaction evidence="16 19">
        <text>L-leucine + 2-oxoglutarate = 4-methyl-2-oxopentanoate + L-glutamate</text>
        <dbReference type="Rhea" id="RHEA:18321"/>
        <dbReference type="ChEBI" id="CHEBI:16810"/>
        <dbReference type="ChEBI" id="CHEBI:17865"/>
        <dbReference type="ChEBI" id="CHEBI:29985"/>
        <dbReference type="ChEBI" id="CHEBI:57427"/>
        <dbReference type="EC" id="2.6.1.42"/>
    </reaction>
</comment>
<dbReference type="InterPro" id="IPR043132">
    <property type="entry name" value="BCAT-like_C"/>
</dbReference>
<keyword evidence="11 19" id="KW-0808">Transferase</keyword>
<name>A0ABV8SK05_9GAMM</name>
<protein>
    <recommendedName>
        <fullName evidence="8 19">Branched-chain-amino-acid aminotransferase</fullName>
        <shortName evidence="19">BCAT</shortName>
        <ecNumber evidence="7 19">2.6.1.42</ecNumber>
    </recommendedName>
</protein>
<dbReference type="InterPro" id="IPR001544">
    <property type="entry name" value="Aminotrans_IV"/>
</dbReference>
<evidence type="ECO:0000256" key="18">
    <source>
        <dbReference type="RuleBase" id="RU004516"/>
    </source>
</evidence>
<evidence type="ECO:0000256" key="11">
    <source>
        <dbReference type="ARBA" id="ARBA00022679"/>
    </source>
</evidence>
<evidence type="ECO:0000256" key="4">
    <source>
        <dbReference type="ARBA" id="ARBA00004931"/>
    </source>
</evidence>
<comment type="catalytic activity">
    <reaction evidence="14 19">
        <text>L-valine + 2-oxoglutarate = 3-methyl-2-oxobutanoate + L-glutamate</text>
        <dbReference type="Rhea" id="RHEA:24813"/>
        <dbReference type="ChEBI" id="CHEBI:11851"/>
        <dbReference type="ChEBI" id="CHEBI:16810"/>
        <dbReference type="ChEBI" id="CHEBI:29985"/>
        <dbReference type="ChEBI" id="CHEBI:57762"/>
        <dbReference type="EC" id="2.6.1.42"/>
    </reaction>
</comment>
<comment type="pathway">
    <text evidence="3 19">Amino-acid biosynthesis; L-isoleucine biosynthesis; L-isoleucine from 2-oxobutanoate: step 4/4.</text>
</comment>
<proteinExistence type="inferred from homology"/>
<dbReference type="InterPro" id="IPR033939">
    <property type="entry name" value="BCAT_family"/>
</dbReference>
<comment type="pathway">
    <text evidence="5 19">Amino-acid biosynthesis; L-leucine biosynthesis; L-leucine from 3-methyl-2-oxobutanoate: step 4/4.</text>
</comment>
<evidence type="ECO:0000256" key="8">
    <source>
        <dbReference type="ARBA" id="ARBA00018179"/>
    </source>
</evidence>
<dbReference type="PANTHER" id="PTHR42743:SF11">
    <property type="entry name" value="AMINODEOXYCHORISMATE LYASE"/>
    <property type="match status" value="1"/>
</dbReference>
<evidence type="ECO:0000256" key="7">
    <source>
        <dbReference type="ARBA" id="ARBA00013053"/>
    </source>
</evidence>
<comment type="similarity">
    <text evidence="6 17">Belongs to the class-IV pyridoxal-phosphate-dependent aminotransferase family.</text>
</comment>
<reference evidence="21" key="1">
    <citation type="journal article" date="2019" name="Int. J. Syst. Evol. Microbiol.">
        <title>The Global Catalogue of Microorganisms (GCM) 10K type strain sequencing project: providing services to taxonomists for standard genome sequencing and annotation.</title>
        <authorList>
            <consortium name="The Broad Institute Genomics Platform"/>
            <consortium name="The Broad Institute Genome Sequencing Center for Infectious Disease"/>
            <person name="Wu L."/>
            <person name="Ma J."/>
        </authorList>
    </citation>
    <scope>NUCLEOTIDE SEQUENCE [LARGE SCALE GENOMIC DNA]</scope>
    <source>
        <strain evidence="21">CGMCC 1.10759</strain>
    </source>
</reference>
<gene>
    <name evidence="19" type="primary">ilvE</name>
    <name evidence="20" type="ORF">ACFPN2_01235</name>
</gene>
<comment type="function">
    <text evidence="2 19">Acts on leucine, isoleucine and valine.</text>
</comment>
<dbReference type="PANTHER" id="PTHR42743">
    <property type="entry name" value="AMINO-ACID AMINOTRANSFERASE"/>
    <property type="match status" value="1"/>
</dbReference>
<evidence type="ECO:0000256" key="10">
    <source>
        <dbReference type="ARBA" id="ARBA00022605"/>
    </source>
</evidence>
<keyword evidence="21" id="KW-1185">Reference proteome</keyword>
<dbReference type="GO" id="GO:0004084">
    <property type="term" value="F:branched-chain-amino-acid transaminase activity"/>
    <property type="evidence" value="ECO:0007669"/>
    <property type="project" value="UniProtKB-EC"/>
</dbReference>
<keyword evidence="10 19" id="KW-0028">Amino-acid biosynthesis</keyword>
<comment type="catalytic activity">
    <reaction evidence="15 19">
        <text>L-isoleucine + 2-oxoglutarate = (S)-3-methyl-2-oxopentanoate + L-glutamate</text>
        <dbReference type="Rhea" id="RHEA:24801"/>
        <dbReference type="ChEBI" id="CHEBI:16810"/>
        <dbReference type="ChEBI" id="CHEBI:29985"/>
        <dbReference type="ChEBI" id="CHEBI:35146"/>
        <dbReference type="ChEBI" id="CHEBI:58045"/>
        <dbReference type="EC" id="2.6.1.42"/>
    </reaction>
</comment>
<dbReference type="Gene3D" id="3.20.10.10">
    <property type="entry name" value="D-amino Acid Aminotransferase, subunit A, domain 2"/>
    <property type="match status" value="1"/>
</dbReference>
<dbReference type="RefSeq" id="WP_380594172.1">
    <property type="nucleotide sequence ID" value="NZ_JBHSDU010000001.1"/>
</dbReference>
<dbReference type="EC" id="2.6.1.42" evidence="7 19"/>
<evidence type="ECO:0000256" key="16">
    <source>
        <dbReference type="ARBA" id="ARBA00049229"/>
    </source>
</evidence>
<comment type="cofactor">
    <cofactor evidence="1 18">
        <name>pyridoxal 5'-phosphate</name>
        <dbReference type="ChEBI" id="CHEBI:597326"/>
    </cofactor>
</comment>
<evidence type="ECO:0000256" key="5">
    <source>
        <dbReference type="ARBA" id="ARBA00005072"/>
    </source>
</evidence>
<keyword evidence="13 19" id="KW-0100">Branched-chain amino acid biosynthesis</keyword>
<accession>A0ABV8SK05</accession>
<evidence type="ECO:0000256" key="19">
    <source>
        <dbReference type="RuleBase" id="RU364094"/>
    </source>
</evidence>
<dbReference type="InterPro" id="IPR036038">
    <property type="entry name" value="Aminotransferase-like"/>
</dbReference>
<evidence type="ECO:0000256" key="12">
    <source>
        <dbReference type="ARBA" id="ARBA00022898"/>
    </source>
</evidence>
<dbReference type="InterPro" id="IPR018300">
    <property type="entry name" value="Aminotrans_IV_CS"/>
</dbReference>
<dbReference type="Pfam" id="PF01063">
    <property type="entry name" value="Aminotran_4"/>
    <property type="match status" value="1"/>
</dbReference>
<dbReference type="SUPFAM" id="SSF56752">
    <property type="entry name" value="D-aminoacid aminotransferase-like PLP-dependent enzymes"/>
    <property type="match status" value="1"/>
</dbReference>
<dbReference type="PROSITE" id="PS00770">
    <property type="entry name" value="AA_TRANSFER_CLASS_4"/>
    <property type="match status" value="1"/>
</dbReference>
<evidence type="ECO:0000256" key="15">
    <source>
        <dbReference type="ARBA" id="ARBA00048798"/>
    </source>
</evidence>
<dbReference type="NCBIfam" id="NF005146">
    <property type="entry name" value="PRK06606.1"/>
    <property type="match status" value="1"/>
</dbReference>
<dbReference type="Proteomes" id="UP001595904">
    <property type="component" value="Unassembled WGS sequence"/>
</dbReference>
<dbReference type="Gene3D" id="3.30.470.10">
    <property type="match status" value="1"/>
</dbReference>
<evidence type="ECO:0000256" key="3">
    <source>
        <dbReference type="ARBA" id="ARBA00004824"/>
    </source>
</evidence>
<dbReference type="CDD" id="cd01557">
    <property type="entry name" value="BCAT_beta_family"/>
    <property type="match status" value="1"/>
</dbReference>
<evidence type="ECO:0000256" key="1">
    <source>
        <dbReference type="ARBA" id="ARBA00001933"/>
    </source>
</evidence>
<dbReference type="NCBIfam" id="TIGR01122">
    <property type="entry name" value="ilvE_I"/>
    <property type="match status" value="1"/>
</dbReference>
<evidence type="ECO:0000256" key="17">
    <source>
        <dbReference type="RuleBase" id="RU004106"/>
    </source>
</evidence>
<dbReference type="InterPro" id="IPR043131">
    <property type="entry name" value="BCAT-like_N"/>
</dbReference>
<dbReference type="EMBL" id="JBHSDU010000001">
    <property type="protein sequence ID" value="MFC4307691.1"/>
    <property type="molecule type" value="Genomic_DNA"/>
</dbReference>